<dbReference type="EMBL" id="JANPWB010000011">
    <property type="protein sequence ID" value="KAJ1131297.1"/>
    <property type="molecule type" value="Genomic_DNA"/>
</dbReference>
<dbReference type="Pfam" id="PF12872">
    <property type="entry name" value="OST-HTH"/>
    <property type="match status" value="2"/>
</dbReference>
<sequence>MFSLSRIFSCSWRKLRSFYTWTMDHILASEVLVVVLQAPEGLTFSEFRRLFHSTHGYPLDLARYGYRSLQHLLDDMKDLVVVVEAADQEPQIACRSIHQHTYIFLGENEISPEVGLCSAQAMEKPSASNRPRDVPGLGEISLSSSQCSLSSGVQTPSSDIFLTEKKNTHLEEDCCDQASLDDLHQLNIQCMESAEVSHYVLHHQEGLQEASELLTNSLSTFPTGLKLRKLKEVVKNKHGTDLEELSRSLGCVDVLHLLQHLPNIRILHPLKPANCVVQLQGGLWKTPLSSSQCSFASGVLTPSSDAFLAEEKDTLLKEDCIDQATLDDLQQLNIQCMENEEASHYVVPQHKDSKPSDGCKKSNYEKRGTAPPRSQSASKTSKNTALTSRPLPCNSSATPGSIHPQNSIHIQNTPRQSFRKPSPLTNQTKSKAKSKPARRNATPTKPQATKESLVKYPFKIQKPPLKQTAADQLSKPLVVTHHNHQHQEKSYTPQVSRLRTAALSYSSVVSQNIAEAPANESPLNNPPAPYPTSIHYIDASKTEHSAPNFSPPISDFPHLSEKTKNGSYCSRAMESEHLLASQKNGEELKNNISCVLEAHPKGMSLFQFQHTYRTMFHRMLPLNGYTTVKQMLEEMKEVVRMEDLGVQCWLFPVSSHAVSSQRMDLEFGLQNQPVSEQLGHSIHATMSTVNQLKNKLQNESQHKLVTSKALLDNPARNLSKPGHQDDLKNTCDIGREWAFTFRNGDSALPHRAGVGT</sequence>
<evidence type="ECO:0000313" key="5">
    <source>
        <dbReference type="Proteomes" id="UP001066276"/>
    </source>
</evidence>
<reference evidence="4" key="1">
    <citation type="journal article" date="2022" name="bioRxiv">
        <title>Sequencing and chromosome-scale assembly of the giantPleurodeles waltlgenome.</title>
        <authorList>
            <person name="Brown T."/>
            <person name="Elewa A."/>
            <person name="Iarovenko S."/>
            <person name="Subramanian E."/>
            <person name="Araus A.J."/>
            <person name="Petzold A."/>
            <person name="Susuki M."/>
            <person name="Suzuki K.-i.T."/>
            <person name="Hayashi T."/>
            <person name="Toyoda A."/>
            <person name="Oliveira C."/>
            <person name="Osipova E."/>
            <person name="Leigh N.D."/>
            <person name="Simon A."/>
            <person name="Yun M.H."/>
        </authorList>
    </citation>
    <scope>NUCLEOTIDE SEQUENCE</scope>
    <source>
        <strain evidence="4">20211129_DDA</strain>
        <tissue evidence="4">Liver</tissue>
    </source>
</reference>
<comment type="caution">
    <text evidence="4">The sequence shown here is derived from an EMBL/GenBank/DDBJ whole genome shotgun (WGS) entry which is preliminary data.</text>
</comment>
<name>A0AAV7PVT6_PLEWA</name>
<evidence type="ECO:0000259" key="3">
    <source>
        <dbReference type="PROSITE" id="PS51644"/>
    </source>
</evidence>
<feature type="region of interest" description="Disordered" evidence="2">
    <location>
        <begin position="345"/>
        <end position="449"/>
    </location>
</feature>
<feature type="compositionally biased region" description="Basic and acidic residues" evidence="2">
    <location>
        <begin position="349"/>
        <end position="368"/>
    </location>
</feature>
<keyword evidence="5" id="KW-1185">Reference proteome</keyword>
<evidence type="ECO:0000256" key="1">
    <source>
        <dbReference type="ARBA" id="ARBA00022782"/>
    </source>
</evidence>
<feature type="compositionally biased region" description="Polar residues" evidence="2">
    <location>
        <begin position="372"/>
        <end position="416"/>
    </location>
</feature>
<gene>
    <name evidence="4" type="ORF">NDU88_009635</name>
</gene>
<feature type="domain" description="HTH OST-type" evidence="3">
    <location>
        <begin position="23"/>
        <end position="96"/>
    </location>
</feature>
<keyword evidence="1" id="KW-0221">Differentiation</keyword>
<dbReference type="Gene3D" id="3.30.420.610">
    <property type="entry name" value="LOTUS domain-like"/>
    <property type="match status" value="2"/>
</dbReference>
<dbReference type="InterPro" id="IPR025605">
    <property type="entry name" value="OST-HTH/LOTUS_dom"/>
</dbReference>
<organism evidence="4 5">
    <name type="scientific">Pleurodeles waltl</name>
    <name type="common">Iberian ribbed newt</name>
    <dbReference type="NCBI Taxonomy" id="8319"/>
    <lineage>
        <taxon>Eukaryota</taxon>
        <taxon>Metazoa</taxon>
        <taxon>Chordata</taxon>
        <taxon>Craniata</taxon>
        <taxon>Vertebrata</taxon>
        <taxon>Euteleostomi</taxon>
        <taxon>Amphibia</taxon>
        <taxon>Batrachia</taxon>
        <taxon>Caudata</taxon>
        <taxon>Salamandroidea</taxon>
        <taxon>Salamandridae</taxon>
        <taxon>Pleurodelinae</taxon>
        <taxon>Pleurodeles</taxon>
    </lineage>
</organism>
<evidence type="ECO:0000313" key="4">
    <source>
        <dbReference type="EMBL" id="KAJ1131297.1"/>
    </source>
</evidence>
<dbReference type="PROSITE" id="PS51644">
    <property type="entry name" value="HTH_OST"/>
    <property type="match status" value="1"/>
</dbReference>
<dbReference type="Proteomes" id="UP001066276">
    <property type="component" value="Chromosome 7"/>
</dbReference>
<proteinExistence type="predicted"/>
<protein>
    <recommendedName>
        <fullName evidence="3">HTH OST-type domain-containing protein</fullName>
    </recommendedName>
</protein>
<accession>A0AAV7PVT6</accession>
<dbReference type="CDD" id="cd08824">
    <property type="entry name" value="LOTUS"/>
    <property type="match status" value="1"/>
</dbReference>
<dbReference type="AlphaFoldDB" id="A0AAV7PVT6"/>
<evidence type="ECO:0000256" key="2">
    <source>
        <dbReference type="SAM" id="MobiDB-lite"/>
    </source>
</evidence>
<dbReference type="InterPro" id="IPR041966">
    <property type="entry name" value="LOTUS-like"/>
</dbReference>
<dbReference type="GO" id="GO:0030154">
    <property type="term" value="P:cell differentiation"/>
    <property type="evidence" value="ECO:0007669"/>
    <property type="project" value="UniProtKB-KW"/>
</dbReference>